<comment type="caution">
    <text evidence="2">The sequence shown here is derived from an EMBL/GenBank/DDBJ whole genome shotgun (WGS) entry which is preliminary data.</text>
</comment>
<dbReference type="Pfam" id="PF13621">
    <property type="entry name" value="Cupin_8"/>
    <property type="match status" value="1"/>
</dbReference>
<keyword evidence="3" id="KW-1185">Reference proteome</keyword>
<dbReference type="InterPro" id="IPR014710">
    <property type="entry name" value="RmlC-like_jellyroll"/>
</dbReference>
<dbReference type="Proteomes" id="UP000037460">
    <property type="component" value="Unassembled WGS sequence"/>
</dbReference>
<feature type="domain" description="JmjC" evidence="1">
    <location>
        <begin position="99"/>
        <end position="265"/>
    </location>
</feature>
<reference evidence="3" key="1">
    <citation type="journal article" date="2015" name="PLoS Genet.">
        <title>Genome Sequence and Transcriptome Analyses of Chrysochromulina tobin: Metabolic Tools for Enhanced Algal Fitness in the Prominent Order Prymnesiales (Haptophyceae).</title>
        <authorList>
            <person name="Hovde B.T."/>
            <person name="Deodato C.R."/>
            <person name="Hunsperger H.M."/>
            <person name="Ryken S.A."/>
            <person name="Yost W."/>
            <person name="Jha R.K."/>
            <person name="Patterson J."/>
            <person name="Monnat R.J. Jr."/>
            <person name="Barlow S.B."/>
            <person name="Starkenburg S.R."/>
            <person name="Cattolico R.A."/>
        </authorList>
    </citation>
    <scope>NUCLEOTIDE SEQUENCE</scope>
    <source>
        <strain evidence="3">CCMP291</strain>
    </source>
</reference>
<dbReference type="InterPro" id="IPR003347">
    <property type="entry name" value="JmjC_dom"/>
</dbReference>
<evidence type="ECO:0000259" key="1">
    <source>
        <dbReference type="PROSITE" id="PS51184"/>
    </source>
</evidence>
<proteinExistence type="predicted"/>
<evidence type="ECO:0000313" key="2">
    <source>
        <dbReference type="EMBL" id="KOO29134.1"/>
    </source>
</evidence>
<dbReference type="Gene3D" id="2.60.120.10">
    <property type="entry name" value="Jelly Rolls"/>
    <property type="match status" value="1"/>
</dbReference>
<dbReference type="InterPro" id="IPR041667">
    <property type="entry name" value="Cupin_8"/>
</dbReference>
<dbReference type="PANTHER" id="PTHR12461:SF105">
    <property type="entry name" value="HYPOXIA-INDUCIBLE FACTOR 1-ALPHA INHIBITOR"/>
    <property type="match status" value="1"/>
</dbReference>
<dbReference type="PROSITE" id="PS51184">
    <property type="entry name" value="JMJC"/>
    <property type="match status" value="1"/>
</dbReference>
<evidence type="ECO:0000313" key="3">
    <source>
        <dbReference type="Proteomes" id="UP000037460"/>
    </source>
</evidence>
<dbReference type="PANTHER" id="PTHR12461">
    <property type="entry name" value="HYPOXIA-INDUCIBLE FACTOR 1 ALPHA INHIBITOR-RELATED"/>
    <property type="match status" value="1"/>
</dbReference>
<organism evidence="2 3">
    <name type="scientific">Chrysochromulina tobinii</name>
    <dbReference type="NCBI Taxonomy" id="1460289"/>
    <lineage>
        <taxon>Eukaryota</taxon>
        <taxon>Haptista</taxon>
        <taxon>Haptophyta</taxon>
        <taxon>Prymnesiophyceae</taxon>
        <taxon>Prymnesiales</taxon>
        <taxon>Chrysochromulinaceae</taxon>
        <taxon>Chrysochromulina</taxon>
    </lineage>
</organism>
<gene>
    <name evidence="2" type="ORF">Ctob_010342</name>
</gene>
<sequence>MRFRVPGVPLIIEGALDLPDFEWRLQPFVESFASSEATYLCRIHGSDAFATSPSKWTGKSHARHVVPTTPSKFAQTIADGIAAREDCYVQADIRGTSAGDALDKGPLRRIAAATGLQVHRQYGPVVNMWWGPSGHKEPLHMDATDGTLCQLYGRKHVVLFPAHCWRDLYPFPATETGMSWAFSQVVQASPDLGAFPRLAQALPHRLELVLEEGEVLFLPAGVAHEISGERLLRDGTPAEHVLSVNRFWRTDPNRVRPHMPEDARRMYDATLATYE</sequence>
<protein>
    <submittedName>
        <fullName evidence="2">Transcription factor jumonji jmjc domain-containing protein</fullName>
    </submittedName>
</protein>
<accession>A0A0M0JRB2</accession>
<dbReference type="SUPFAM" id="SSF51197">
    <property type="entry name" value="Clavaminate synthase-like"/>
    <property type="match status" value="1"/>
</dbReference>
<name>A0A0M0JRB2_9EUKA</name>
<dbReference type="AlphaFoldDB" id="A0A0M0JRB2"/>
<dbReference type="EMBL" id="JWZX01002457">
    <property type="protein sequence ID" value="KOO29134.1"/>
    <property type="molecule type" value="Genomic_DNA"/>
</dbReference>